<proteinExistence type="predicted"/>
<dbReference type="Proteomes" id="UP001165960">
    <property type="component" value="Unassembled WGS sequence"/>
</dbReference>
<keyword evidence="2" id="KW-1185">Reference proteome</keyword>
<organism evidence="1 2">
    <name type="scientific">Entomophthora muscae</name>
    <dbReference type="NCBI Taxonomy" id="34485"/>
    <lineage>
        <taxon>Eukaryota</taxon>
        <taxon>Fungi</taxon>
        <taxon>Fungi incertae sedis</taxon>
        <taxon>Zoopagomycota</taxon>
        <taxon>Entomophthoromycotina</taxon>
        <taxon>Entomophthoromycetes</taxon>
        <taxon>Entomophthorales</taxon>
        <taxon>Entomophthoraceae</taxon>
        <taxon>Entomophthora</taxon>
    </lineage>
</organism>
<evidence type="ECO:0000313" key="1">
    <source>
        <dbReference type="EMBL" id="KAJ9083700.1"/>
    </source>
</evidence>
<gene>
    <name evidence="1" type="ORF">DSO57_1032183</name>
</gene>
<protein>
    <submittedName>
        <fullName evidence="1">Uncharacterized protein</fullName>
    </submittedName>
</protein>
<evidence type="ECO:0000313" key="2">
    <source>
        <dbReference type="Proteomes" id="UP001165960"/>
    </source>
</evidence>
<accession>A0ACC2UAG0</accession>
<name>A0ACC2UAG0_9FUNG</name>
<sequence length="619" mass="68178">MILWPMLFVIIEAGESLEVFSPTPVYRKFTITNLTATSPLPHLAPLSIAHKFVQAKLGFSGKDYMVLSSHTSKSGTSHVYLRQRVYGREVFNADINLNIKNGGVVSYGDSFSRQARVSDGDLGQVTFPQMLPSAVEVMEKLLLLVGAGNVRIRPVGIINHTLRLEVAGALDLARVQLGWIQLGNGRLEPVWDIQVEFFGNYFNSHLSIVDHRLVAHINWVSHASYRVLPFPLADPREGERVLVTDPFDKTASPLGWHKTDSYDYLSTSGNNVVAVVENSMGNSLGPVEGGEGYMFDFPFFKDAPHKSYREASTTNVFYVINTIHDILYNYGFTERAGNFQQTNFARGGIGEDPVVAYVQSPVCPSGPVFTSPPDGYPGRLILCTSPDPTGKPFMVDGALDSGIIIHEYSHGLSNRLVGGPANAGCLSSGEPASLGEGWGDAIAIILRANATHTRLSNFALGSYVYSKIRPFQFSTSLPKNPITFSYLNLAKFKEPHYAGFLWASLLYEAYWNLRDKLGFNENWIRDTKLNYGNTLMLQIIIDSMSLLPCSPTFIQARDATLIAESSLTQGKHACDLWSAFAKRGMGHLAVVDPSQPNHAHIASFDVPEKCLPPPPPIKY</sequence>
<dbReference type="EMBL" id="QTSX02000949">
    <property type="protein sequence ID" value="KAJ9083700.1"/>
    <property type="molecule type" value="Genomic_DNA"/>
</dbReference>
<reference evidence="1" key="1">
    <citation type="submission" date="2022-04" db="EMBL/GenBank/DDBJ databases">
        <title>Genome of the entomopathogenic fungus Entomophthora muscae.</title>
        <authorList>
            <person name="Elya C."/>
            <person name="Lovett B.R."/>
            <person name="Lee E."/>
            <person name="Macias A.M."/>
            <person name="Hajek A.E."/>
            <person name="De Bivort B.L."/>
            <person name="Kasson M.T."/>
            <person name="De Fine Licht H.H."/>
            <person name="Stajich J.E."/>
        </authorList>
    </citation>
    <scope>NUCLEOTIDE SEQUENCE</scope>
    <source>
        <strain evidence="1">Berkeley</strain>
    </source>
</reference>
<comment type="caution">
    <text evidence="1">The sequence shown here is derived from an EMBL/GenBank/DDBJ whole genome shotgun (WGS) entry which is preliminary data.</text>
</comment>